<organism evidence="2 3">
    <name type="scientific">Paenibacillus plantiphilus</name>
    <dbReference type="NCBI Taxonomy" id="2905650"/>
    <lineage>
        <taxon>Bacteria</taxon>
        <taxon>Bacillati</taxon>
        <taxon>Bacillota</taxon>
        <taxon>Bacilli</taxon>
        <taxon>Bacillales</taxon>
        <taxon>Paenibacillaceae</taxon>
        <taxon>Paenibacillus</taxon>
    </lineage>
</organism>
<sequence length="168" mass="18322">MDNITKFLQWSVGLLITLAIISTGLLLWNKAQPIGSAAQQQAAEQARLMSEAQFAAYDNQVVSGSQLLTAYRRYYTLDAFHLYVQTSRGGTQQFGMTPSAPNGGTGSNCPSFDYANGKINGGTTTCSVKEADVTTVTHSYYVPPQARFRTTVVKDGNDRIAGIYFKMQ</sequence>
<proteinExistence type="predicted"/>
<keyword evidence="1" id="KW-1133">Transmembrane helix</keyword>
<feature type="transmembrane region" description="Helical" evidence="1">
    <location>
        <begin position="7"/>
        <end position="28"/>
    </location>
</feature>
<dbReference type="RefSeq" id="WP_236343074.1">
    <property type="nucleotide sequence ID" value="NZ_CAKMMF010000014.1"/>
</dbReference>
<protein>
    <submittedName>
        <fullName evidence="2">Uncharacterized protein</fullName>
    </submittedName>
</protein>
<name>A0ABM9CAN2_9BACL</name>
<gene>
    <name evidence="2" type="ORF">PAECIP111893_02765</name>
</gene>
<evidence type="ECO:0000313" key="2">
    <source>
        <dbReference type="EMBL" id="CAH1207728.1"/>
    </source>
</evidence>
<accession>A0ABM9CAN2</accession>
<keyword evidence="1" id="KW-0812">Transmembrane</keyword>
<keyword evidence="3" id="KW-1185">Reference proteome</keyword>
<evidence type="ECO:0000313" key="3">
    <source>
        <dbReference type="Proteomes" id="UP000838686"/>
    </source>
</evidence>
<evidence type="ECO:0000256" key="1">
    <source>
        <dbReference type="SAM" id="Phobius"/>
    </source>
</evidence>
<dbReference type="Proteomes" id="UP000838686">
    <property type="component" value="Unassembled WGS sequence"/>
</dbReference>
<comment type="caution">
    <text evidence="2">The sequence shown here is derived from an EMBL/GenBank/DDBJ whole genome shotgun (WGS) entry which is preliminary data.</text>
</comment>
<dbReference type="EMBL" id="CAKMMF010000014">
    <property type="protein sequence ID" value="CAH1207728.1"/>
    <property type="molecule type" value="Genomic_DNA"/>
</dbReference>
<keyword evidence="1" id="KW-0472">Membrane</keyword>
<reference evidence="2" key="1">
    <citation type="submission" date="2022-01" db="EMBL/GenBank/DDBJ databases">
        <authorList>
            <person name="Criscuolo A."/>
        </authorList>
    </citation>
    <scope>NUCLEOTIDE SEQUENCE</scope>
    <source>
        <strain evidence="2">CIP111893</strain>
    </source>
</reference>